<keyword evidence="2" id="KW-1133">Transmembrane helix</keyword>
<dbReference type="EMBL" id="JAIGNK010000001">
    <property type="protein sequence ID" value="MBX7457609.1"/>
    <property type="molecule type" value="Genomic_DNA"/>
</dbReference>
<feature type="region of interest" description="Disordered" evidence="1">
    <location>
        <begin position="1042"/>
        <end position="1071"/>
    </location>
</feature>
<feature type="transmembrane region" description="Helical" evidence="2">
    <location>
        <begin position="21"/>
        <end position="40"/>
    </location>
</feature>
<keyword evidence="4" id="KW-1185">Reference proteome</keyword>
<keyword evidence="2" id="KW-0472">Membrane</keyword>
<evidence type="ECO:0000256" key="2">
    <source>
        <dbReference type="SAM" id="Phobius"/>
    </source>
</evidence>
<keyword evidence="2" id="KW-0812">Transmembrane</keyword>
<sequence>MDGSEDHMQAAKRPRWRKKRYNVPALLLSVLIVAGLVAWFNRIDIANDFIDDQLAANGLPATYTVERIGGRTQIISDLVIGDPDAPDLTAEKVIVGLKHRFGIPEIGSITLVNPRIYGRYTDGQLSFGSLDSMLFDESSDEPASLPDFDLAVRDGRGLLETDYGPVAFKLAGEGNVADGFSGILAATAPRLAIGGCEGDGTTLYGKLRTASGEPSFSGPLRASTITCEDQQLAVSDLVAELDLTANEELADPELEARISSDSAHYNANSAQSLEGTVRARMRGDAMNSRYSFAARGLETPQVLATVLTAEGVVRARDDFARLEVESDIEGSGLRLGQSLIASIEGMQAAGEGTLLEPIAGRITRALQAETRGSSLAADLRYRSDRKGYSLLVPQGELVGRSGARLLSMSRMEFTSRDGETPRIAGNIATGGPGLPRINGRMERAPSGDALFRLSMAPYSAGGSQIAIPRMSIAQGSTGALGFAGQVEATGPLPGGAVDRLSVPVNGRWEPGGELALWRECTRIEFRRLAFAELNLAGPGLTLCPPPGKPMLQYGSAGLRFAAGAPSLDLKGALGDTPIRIASGPVGFGYPGTLTARNLDITLGPADTASRFVISDLDAQIGDNIAGTFDDAEIALAAVPMTLQNTAGNWDYTDGRLTIGGASFRLVDRERPERFEPLVARGASLTLVDNIIDADATLRNPETDRVVTLVDIRHDLSTGGGFANLDIEGLTFDEQLQPEDLSYLALGVIANADGTITGEGRIDWSPSGEVTSTGTFSSDNLDFAAAFGPVTGASGTVEFTDLLGLTTAPNQKIRIGSVNPGIEVLDGEIEFSLQNGELLAVSGGSWPFMGGTLILREVDLNLGVSEERSYIFEIVGLNAAQFVAQMELENISATGIFDGTVPIIFGADGNGRIEQGVLISRAPGGNISYVGELTYEDLSAIANFAFDALRSLDYTQMSLTMNGPLTGEIVTQVRFDGVRQGEDAKSNFITKQLAKLPIQFRINIRAQFYQLITSLKAMYDPSSVRDPRELGLLSDDGQRLLRRSITGEEAEPDIDPSDVIPDEPTIQDQESE</sequence>
<dbReference type="InterPro" id="IPR021730">
    <property type="entry name" value="YdbH"/>
</dbReference>
<evidence type="ECO:0000313" key="4">
    <source>
        <dbReference type="Proteomes" id="UP000783253"/>
    </source>
</evidence>
<accession>A0ABS7IVT7</accession>
<dbReference type="RefSeq" id="WP_221572947.1">
    <property type="nucleotide sequence ID" value="NZ_JAIGNK010000001.1"/>
</dbReference>
<protein>
    <submittedName>
        <fullName evidence="3">YdbH domain-containing protein</fullName>
    </submittedName>
</protein>
<dbReference type="Proteomes" id="UP000783253">
    <property type="component" value="Unassembled WGS sequence"/>
</dbReference>
<evidence type="ECO:0000313" key="3">
    <source>
        <dbReference type="EMBL" id="MBX7457609.1"/>
    </source>
</evidence>
<gene>
    <name evidence="3" type="ORF">K3152_05055</name>
</gene>
<name>A0ABS7IVT7_9SPHN</name>
<reference evidence="3 4" key="1">
    <citation type="submission" date="2021-08" db="EMBL/GenBank/DDBJ databases">
        <title>Comparative Genomics Analysis of the Genus Qipengyuania Reveals Extensive Genetic Diversity and Metabolic Versatility, Including the Description of Fifteen Novel Species.</title>
        <authorList>
            <person name="Liu Y."/>
        </authorList>
    </citation>
    <scope>NUCLEOTIDE SEQUENCE [LARGE SCALE GENOMIC DNA]</scope>
    <source>
        <strain evidence="3 4">1NDH17</strain>
    </source>
</reference>
<proteinExistence type="predicted"/>
<organism evidence="3 4">
    <name type="scientific">Qipengyuania polymorpha</name>
    <dbReference type="NCBI Taxonomy" id="2867234"/>
    <lineage>
        <taxon>Bacteria</taxon>
        <taxon>Pseudomonadati</taxon>
        <taxon>Pseudomonadota</taxon>
        <taxon>Alphaproteobacteria</taxon>
        <taxon>Sphingomonadales</taxon>
        <taxon>Erythrobacteraceae</taxon>
        <taxon>Qipengyuania</taxon>
    </lineage>
</organism>
<dbReference type="Pfam" id="PF11739">
    <property type="entry name" value="YdbH-like"/>
    <property type="match status" value="1"/>
</dbReference>
<comment type="caution">
    <text evidence="3">The sequence shown here is derived from an EMBL/GenBank/DDBJ whole genome shotgun (WGS) entry which is preliminary data.</text>
</comment>
<evidence type="ECO:0000256" key="1">
    <source>
        <dbReference type="SAM" id="MobiDB-lite"/>
    </source>
</evidence>